<evidence type="ECO:0000259" key="1">
    <source>
        <dbReference type="PROSITE" id="PS50878"/>
    </source>
</evidence>
<dbReference type="PANTHER" id="PTHR21301">
    <property type="entry name" value="REVERSE TRANSCRIPTASE"/>
    <property type="match status" value="1"/>
</dbReference>
<gene>
    <name evidence="2" type="ORF">SNE40_008950</name>
</gene>
<proteinExistence type="predicted"/>
<dbReference type="PANTHER" id="PTHR21301:SF10">
    <property type="entry name" value="REVERSE TRANSCRIPTASE DOMAIN-CONTAINING PROTEIN"/>
    <property type="match status" value="1"/>
</dbReference>
<sequence length="365" mass="42636">MPRRFQKRSLNKEELDQIIINLSKFKLSTIHLEALAFGLNFIPTPTKTEELNILMDCKIFERTIRLNHYHRNTPNNQNYVPRPFAKPTGWTPPPTRCQPLGEFIHITQHKIKEITPRRLNTKKNFKSSYIQAVKELGKNTDIIIRKADKGGKIVILNRSDYIEEGLRQLNNCEFYKPLKTNLTLKFNEEITKFLNYTSKNNLLDPDTVKYLKTKYPRTPVFYMLPKIHKPNNPGRPIVSAVNSPTEKISQFLDYHLKEEVKKANSFIQDTTDFLRKIQEIPKLNEETILCMADVTSLYTSIPHNLAMTTCKKALQNRDDKTVHSWILLRFLNFILKKNCFIFNNKYYLQNQGISMGTKAAPSIFL</sequence>
<keyword evidence="3" id="KW-1185">Reference proteome</keyword>
<feature type="domain" description="Reverse transcriptase" evidence="1">
    <location>
        <begin position="208"/>
        <end position="365"/>
    </location>
</feature>
<evidence type="ECO:0000313" key="3">
    <source>
        <dbReference type="Proteomes" id="UP001347796"/>
    </source>
</evidence>
<reference evidence="2 3" key="1">
    <citation type="submission" date="2024-01" db="EMBL/GenBank/DDBJ databases">
        <title>The genome of the rayed Mediterranean limpet Patella caerulea (Linnaeus, 1758).</title>
        <authorList>
            <person name="Anh-Thu Weber A."/>
            <person name="Halstead-Nussloch G."/>
        </authorList>
    </citation>
    <scope>NUCLEOTIDE SEQUENCE [LARGE SCALE GENOMIC DNA]</scope>
    <source>
        <strain evidence="2">AATW-2023a</strain>
        <tissue evidence="2">Whole specimen</tissue>
    </source>
</reference>
<accession>A0AAN8PX30</accession>
<dbReference type="InterPro" id="IPR000477">
    <property type="entry name" value="RT_dom"/>
</dbReference>
<organism evidence="2 3">
    <name type="scientific">Patella caerulea</name>
    <name type="common">Rayed Mediterranean limpet</name>
    <dbReference type="NCBI Taxonomy" id="87958"/>
    <lineage>
        <taxon>Eukaryota</taxon>
        <taxon>Metazoa</taxon>
        <taxon>Spiralia</taxon>
        <taxon>Lophotrochozoa</taxon>
        <taxon>Mollusca</taxon>
        <taxon>Gastropoda</taxon>
        <taxon>Patellogastropoda</taxon>
        <taxon>Patelloidea</taxon>
        <taxon>Patellidae</taxon>
        <taxon>Patella</taxon>
    </lineage>
</organism>
<comment type="caution">
    <text evidence="2">The sequence shown here is derived from an EMBL/GenBank/DDBJ whole genome shotgun (WGS) entry which is preliminary data.</text>
</comment>
<dbReference type="Proteomes" id="UP001347796">
    <property type="component" value="Unassembled WGS sequence"/>
</dbReference>
<dbReference type="AlphaFoldDB" id="A0AAN8PX30"/>
<dbReference type="EMBL" id="JAZGQO010000007">
    <property type="protein sequence ID" value="KAK6181001.1"/>
    <property type="molecule type" value="Genomic_DNA"/>
</dbReference>
<protein>
    <recommendedName>
        <fullName evidence="1">Reverse transcriptase domain-containing protein</fullName>
    </recommendedName>
</protein>
<dbReference type="PROSITE" id="PS50878">
    <property type="entry name" value="RT_POL"/>
    <property type="match status" value="1"/>
</dbReference>
<evidence type="ECO:0000313" key="2">
    <source>
        <dbReference type="EMBL" id="KAK6181001.1"/>
    </source>
</evidence>
<name>A0AAN8PX30_PATCE</name>